<evidence type="ECO:0000256" key="1">
    <source>
        <dbReference type="ARBA" id="ARBA00022714"/>
    </source>
</evidence>
<comment type="caution">
    <text evidence="7">The sequence shown here is derived from an EMBL/GenBank/DDBJ whole genome shotgun (WGS) entry which is preliminary data.</text>
</comment>
<accession>A0ABU8RL86</accession>
<dbReference type="InterPro" id="IPR042216">
    <property type="entry name" value="MitoNEET_CISD"/>
</dbReference>
<dbReference type="InterPro" id="IPR018967">
    <property type="entry name" value="FeS-contain_CDGSH-typ"/>
</dbReference>
<dbReference type="SMART" id="SM00704">
    <property type="entry name" value="ZnF_CDGSH"/>
    <property type="match status" value="1"/>
</dbReference>
<keyword evidence="8" id="KW-1185">Reference proteome</keyword>
<dbReference type="Gene3D" id="3.40.5.90">
    <property type="entry name" value="CDGSH iron-sulfur domain, mitoNEET-type"/>
    <property type="match status" value="1"/>
</dbReference>
<evidence type="ECO:0000256" key="4">
    <source>
        <dbReference type="ARBA" id="ARBA00023014"/>
    </source>
</evidence>
<keyword evidence="4" id="KW-0411">Iron-sulfur</keyword>
<dbReference type="Pfam" id="PF09360">
    <property type="entry name" value="zf-CDGSH"/>
    <property type="match status" value="1"/>
</dbReference>
<organism evidence="7 8">
    <name type="scientific">Pseudokineococcus basanitobsidens</name>
    <dbReference type="NCBI Taxonomy" id="1926649"/>
    <lineage>
        <taxon>Bacteria</taxon>
        <taxon>Bacillati</taxon>
        <taxon>Actinomycetota</taxon>
        <taxon>Actinomycetes</taxon>
        <taxon>Kineosporiales</taxon>
        <taxon>Kineosporiaceae</taxon>
        <taxon>Pseudokineococcus</taxon>
    </lineage>
</organism>
<evidence type="ECO:0000256" key="5">
    <source>
        <dbReference type="SAM" id="MobiDB-lite"/>
    </source>
</evidence>
<evidence type="ECO:0000259" key="6">
    <source>
        <dbReference type="SMART" id="SM00704"/>
    </source>
</evidence>
<protein>
    <submittedName>
        <fullName evidence="7">CDGSH iron-sulfur domain-containing protein</fullName>
    </submittedName>
</protein>
<feature type="domain" description="Iron-binding zinc finger CDGSH type" evidence="6">
    <location>
        <begin position="53"/>
        <end position="91"/>
    </location>
</feature>
<dbReference type="Proteomes" id="UP001387100">
    <property type="component" value="Unassembled WGS sequence"/>
</dbReference>
<keyword evidence="3" id="KW-0408">Iron</keyword>
<keyword evidence="1" id="KW-0001">2Fe-2S</keyword>
<evidence type="ECO:0000313" key="7">
    <source>
        <dbReference type="EMBL" id="MEJ5945739.1"/>
    </source>
</evidence>
<keyword evidence="2" id="KW-0479">Metal-binding</keyword>
<evidence type="ECO:0000256" key="3">
    <source>
        <dbReference type="ARBA" id="ARBA00023004"/>
    </source>
</evidence>
<gene>
    <name evidence="7" type="ORF">WDZ17_10600</name>
</gene>
<sequence>MVIPSHPADARARPVDASTAPPRDDLLARPGERAVITVCPDGPLLVRGEVDVVGVDGEPVERRRSTVALCRCGRTSIAPYCDGSHKVRPRRG</sequence>
<evidence type="ECO:0000256" key="2">
    <source>
        <dbReference type="ARBA" id="ARBA00022723"/>
    </source>
</evidence>
<reference evidence="7 8" key="1">
    <citation type="journal article" date="2017" name="Int. J. Syst. Evol. Microbiol.">
        <title>Pseudokineococcus basanitobsidens sp. nov., isolated from volcanic rock.</title>
        <authorList>
            <person name="Lee D.W."/>
            <person name="Park M.Y."/>
            <person name="Kim J.J."/>
            <person name="Kim B.S."/>
        </authorList>
    </citation>
    <scope>NUCLEOTIDE SEQUENCE [LARGE SCALE GENOMIC DNA]</scope>
    <source>
        <strain evidence="7 8">DSM 103726</strain>
    </source>
</reference>
<evidence type="ECO:0000313" key="8">
    <source>
        <dbReference type="Proteomes" id="UP001387100"/>
    </source>
</evidence>
<feature type="region of interest" description="Disordered" evidence="5">
    <location>
        <begin position="1"/>
        <end position="26"/>
    </location>
</feature>
<name>A0ABU8RL86_9ACTN</name>
<dbReference type="EMBL" id="JBBIAA010000011">
    <property type="protein sequence ID" value="MEJ5945739.1"/>
    <property type="molecule type" value="Genomic_DNA"/>
</dbReference>
<proteinExistence type="predicted"/>